<evidence type="ECO:0000313" key="2">
    <source>
        <dbReference type="EMBL" id="KQK26831.1"/>
    </source>
</evidence>
<keyword evidence="1" id="KW-0472">Membrane</keyword>
<dbReference type="AlphaFoldDB" id="A0A0Q3HVB4"/>
<evidence type="ECO:0000256" key="1">
    <source>
        <dbReference type="SAM" id="Phobius"/>
    </source>
</evidence>
<keyword evidence="3" id="KW-1185">Reference proteome</keyword>
<keyword evidence="1" id="KW-1133">Transmembrane helix</keyword>
<comment type="caution">
    <text evidence="2">The sequence shown here is derived from an EMBL/GenBank/DDBJ whole genome shotgun (WGS) entry which is preliminary data.</text>
</comment>
<protein>
    <submittedName>
        <fullName evidence="2">Uncharacterized protein</fullName>
    </submittedName>
</protein>
<accession>A0A0Q3HVB4</accession>
<keyword evidence="1" id="KW-0812">Transmembrane</keyword>
<gene>
    <name evidence="2" type="ORF">AR438_01025</name>
</gene>
<dbReference type="STRING" id="452084.AR438_01025"/>
<organism evidence="2 3">
    <name type="scientific">Chryseobacterium aquaticum</name>
    <dbReference type="NCBI Taxonomy" id="452084"/>
    <lineage>
        <taxon>Bacteria</taxon>
        <taxon>Pseudomonadati</taxon>
        <taxon>Bacteroidota</taxon>
        <taxon>Flavobacteriia</taxon>
        <taxon>Flavobacteriales</taxon>
        <taxon>Weeksellaceae</taxon>
        <taxon>Chryseobacterium group</taxon>
        <taxon>Chryseobacterium</taxon>
    </lineage>
</organism>
<name>A0A0Q3HVB4_9FLAO</name>
<evidence type="ECO:0000313" key="3">
    <source>
        <dbReference type="Proteomes" id="UP000051682"/>
    </source>
</evidence>
<dbReference type="EMBL" id="LLYZ01000002">
    <property type="protein sequence ID" value="KQK26831.1"/>
    <property type="molecule type" value="Genomic_DNA"/>
</dbReference>
<proteinExistence type="predicted"/>
<dbReference type="Proteomes" id="UP000051682">
    <property type="component" value="Unassembled WGS sequence"/>
</dbReference>
<sequence length="405" mass="42531">MATNQLNSTYMKVLYILFSCFPFLIFSQVGINTANPTHTLDVNGSLRVRGITQAASNAAARDSIMAFDSDGVVKYVSATSIASLADAGSVKVVTNATLSGNGSTASPLGIAQQGATTNQVLTWNGTAWVPANQAGASNWLLTGNSNVTSANFLGTINDVPMSIRSNNTSMLEFGRRQTLGLYESTSSLIPYNQPDASVTYVRGTSGVSALQFEAGGASFYKPVIFTDASGNFLMRGSSAGTDFFELGSAGTSDNGQMVFTIGDDGNEPMIFRKYNYTPAAYVEMMRLQGTGLNSNVRVGINMAGTTANSTFQVNGSVSQSVATITASTTLDENFFTVIANNASAITITLPAASSCAGRMYIVKKNTSSGTTNISSFINSLGTTVNSITTGVYQLQSDGTNWHQIN</sequence>
<feature type="transmembrane region" description="Helical" evidence="1">
    <location>
        <begin position="12"/>
        <end position="31"/>
    </location>
</feature>
<reference evidence="2 3" key="1">
    <citation type="submission" date="2015-10" db="EMBL/GenBank/DDBJ databases">
        <title>Chryseobacterium aquaticum genome.</title>
        <authorList>
            <person name="Newman J.D."/>
            <person name="Ferguson M.B."/>
            <person name="Miller J.R."/>
        </authorList>
    </citation>
    <scope>NUCLEOTIDE SEQUENCE [LARGE SCALE GENOMIC DNA]</scope>
    <source>
        <strain evidence="2 3">KCTC 12483</strain>
    </source>
</reference>